<accession>A0A0F9W4V0</accession>
<organism evidence="1">
    <name type="scientific">marine sediment metagenome</name>
    <dbReference type="NCBI Taxonomy" id="412755"/>
    <lineage>
        <taxon>unclassified sequences</taxon>
        <taxon>metagenomes</taxon>
        <taxon>ecological metagenomes</taxon>
    </lineage>
</organism>
<evidence type="ECO:0000313" key="1">
    <source>
        <dbReference type="EMBL" id="KKN73078.1"/>
    </source>
</evidence>
<proteinExistence type="predicted"/>
<name>A0A0F9W4V0_9ZZZZ</name>
<reference evidence="1" key="1">
    <citation type="journal article" date="2015" name="Nature">
        <title>Complex archaea that bridge the gap between prokaryotes and eukaryotes.</title>
        <authorList>
            <person name="Spang A."/>
            <person name="Saw J.H."/>
            <person name="Jorgensen S.L."/>
            <person name="Zaremba-Niedzwiedzka K."/>
            <person name="Martijn J."/>
            <person name="Lind A.E."/>
            <person name="van Eijk R."/>
            <person name="Schleper C."/>
            <person name="Guy L."/>
            <person name="Ettema T.J."/>
        </authorList>
    </citation>
    <scope>NUCLEOTIDE SEQUENCE</scope>
</reference>
<comment type="caution">
    <text evidence="1">The sequence shown here is derived from an EMBL/GenBank/DDBJ whole genome shotgun (WGS) entry which is preliminary data.</text>
</comment>
<protein>
    <submittedName>
        <fullName evidence="1">Uncharacterized protein</fullName>
    </submittedName>
</protein>
<gene>
    <name evidence="1" type="ORF">LCGC14_0403870</name>
</gene>
<sequence length="62" mass="7248">MKMECSNKAMRIGIECKQYEFECPCGYVWIGPQNCECPMCCETVGITAKQYEIKQPKEFNRK</sequence>
<dbReference type="EMBL" id="LAZR01000350">
    <property type="protein sequence ID" value="KKN73078.1"/>
    <property type="molecule type" value="Genomic_DNA"/>
</dbReference>
<dbReference type="AlphaFoldDB" id="A0A0F9W4V0"/>